<dbReference type="AlphaFoldDB" id="A0A1W1D5W5"/>
<name>A0A1W1D5W5_9ZZZZ</name>
<organism evidence="1">
    <name type="scientific">hydrothermal vent metagenome</name>
    <dbReference type="NCBI Taxonomy" id="652676"/>
    <lineage>
        <taxon>unclassified sequences</taxon>
        <taxon>metagenomes</taxon>
        <taxon>ecological metagenomes</taxon>
    </lineage>
</organism>
<reference evidence="1" key="1">
    <citation type="submission" date="2016-10" db="EMBL/GenBank/DDBJ databases">
        <authorList>
            <person name="de Groot N.N."/>
        </authorList>
    </citation>
    <scope>NUCLEOTIDE SEQUENCE</scope>
</reference>
<dbReference type="EMBL" id="FPHP01000049">
    <property type="protein sequence ID" value="SFV75978.1"/>
    <property type="molecule type" value="Genomic_DNA"/>
</dbReference>
<accession>A0A1W1D5W5</accession>
<protein>
    <submittedName>
        <fullName evidence="1">Uncharacterized protein</fullName>
    </submittedName>
</protein>
<sequence length="102" mass="11952">MLIDEASKKWDKQNPKRVAIESYVKLLLKEGRLHTELDCFLCSLPIQNDIALLRGFLPTHHQCSNKQPINKKALYELFYHNTTLFLNDEEIEVLWLTLLEGL</sequence>
<gene>
    <name evidence="1" type="ORF">MNB_SM-3-927</name>
</gene>
<proteinExistence type="predicted"/>
<evidence type="ECO:0000313" key="1">
    <source>
        <dbReference type="EMBL" id="SFV75978.1"/>
    </source>
</evidence>